<dbReference type="AlphaFoldDB" id="A0AAJ5UZ42"/>
<accession>A0AAJ5UZ42</accession>
<organism evidence="1 2">
    <name type="scientific">Pseudomonas juntendi</name>
    <dbReference type="NCBI Taxonomy" id="2666183"/>
    <lineage>
        <taxon>Bacteria</taxon>
        <taxon>Pseudomonadati</taxon>
        <taxon>Pseudomonadota</taxon>
        <taxon>Gammaproteobacteria</taxon>
        <taxon>Pseudomonadales</taxon>
        <taxon>Pseudomonadaceae</taxon>
        <taxon>Pseudomonas</taxon>
    </lineage>
</organism>
<name>A0AAJ5UZ42_9PSED</name>
<dbReference type="Proteomes" id="UP001217631">
    <property type="component" value="Chromosome"/>
</dbReference>
<proteinExistence type="predicted"/>
<dbReference type="EMBL" id="CP118677">
    <property type="protein sequence ID" value="WEA18620.1"/>
    <property type="molecule type" value="Genomic_DNA"/>
</dbReference>
<sequence length="127" mass="13584">MGIRDEIQAELAEAFDTDLADAVSTFTGSYMGPGVWDPVSETSTAQPVTYTGRGVLDSYDSRRIDGLNILVGDVVLICLANEVTDKPAVGHQITVTDLMTGQPAVYRVVSPAPDPASAHYEVQLRKS</sequence>
<evidence type="ECO:0000313" key="2">
    <source>
        <dbReference type="Proteomes" id="UP001217631"/>
    </source>
</evidence>
<dbReference type="RefSeq" id="WP_274999876.1">
    <property type="nucleotide sequence ID" value="NZ_CP118677.1"/>
</dbReference>
<gene>
    <name evidence="1" type="ORF">PWA60_15010</name>
</gene>
<evidence type="ECO:0000313" key="1">
    <source>
        <dbReference type="EMBL" id="WEA18620.1"/>
    </source>
</evidence>
<reference evidence="1" key="1">
    <citation type="submission" date="2023-02" db="EMBL/GenBank/DDBJ databases">
        <title>tmexCD-toprJ-like cluster.</title>
        <authorList>
            <person name="Gao X."/>
            <person name="Wang C."/>
            <person name="Liu J."/>
        </authorList>
    </citation>
    <scope>NUCLEOTIDE SEQUENCE</scope>
    <source>
        <strain evidence="1">GDW21C697WI</strain>
    </source>
</reference>
<protein>
    <submittedName>
        <fullName evidence="1">Glutamate 5-kinase</fullName>
    </submittedName>
</protein>